<organism evidence="4 5">
    <name type="scientific">Paenibacillus lactis</name>
    <dbReference type="NCBI Taxonomy" id="228574"/>
    <lineage>
        <taxon>Bacteria</taxon>
        <taxon>Bacillati</taxon>
        <taxon>Bacillota</taxon>
        <taxon>Bacilli</taxon>
        <taxon>Bacillales</taxon>
        <taxon>Paenibacillaceae</taxon>
        <taxon>Paenibacillus</taxon>
    </lineage>
</organism>
<evidence type="ECO:0000256" key="2">
    <source>
        <dbReference type="SAM" id="Phobius"/>
    </source>
</evidence>
<sequence>MMNTILQMLFTLTVAGSAVVACILLLRTVSANAFPAKWRYGMSKMAVGFYLVPVALGIQWISPLFTFNATATAPTANELSSTVQHALPGPYSAVHPKLLVPELTLSATAAVVLIVLWAFGAIAFAAWQMYCYRRFLMKLEPTRTIAPESSEAAKQLAFVREALGVKSSVRLAYSPIVRSPVLVGLWRPTIYLPIENTVNLDMVIRHELVHLKRKDLWIKAFTLGASALHWFNPLVHILRKDIHLWSELSCDEEVVKEMSHAQRKRYGETILSVMAGSRNLPVQFCASLSGDGKQLKRRLMMMLNVKKPKKKTVYLTITALFLVGAISTSAAAWASGNSPKVVGNEESRPEAKPSEAAPKAAPSEAVAGNEGNQVVTYPKEAAPAPREVVVENEGNHVVTLPKEAAPMAVIVENRGSDVVAAPIEAAPRGAVVEKTGNQVVTYPTEAAPAEAGVQNEGSQVVAPPKEAAPSEAVVSEGNQVVAPSTEARPAKEGYKLQPNEAPREIPSR</sequence>
<evidence type="ECO:0000259" key="3">
    <source>
        <dbReference type="Pfam" id="PF05569"/>
    </source>
</evidence>
<dbReference type="Proteomes" id="UP000706926">
    <property type="component" value="Unassembled WGS sequence"/>
</dbReference>
<feature type="compositionally biased region" description="Basic and acidic residues" evidence="1">
    <location>
        <begin position="343"/>
        <end position="353"/>
    </location>
</feature>
<feature type="transmembrane region" description="Helical" evidence="2">
    <location>
        <begin position="105"/>
        <end position="127"/>
    </location>
</feature>
<reference evidence="4 5" key="1">
    <citation type="submission" date="2021-03" db="EMBL/GenBank/DDBJ databases">
        <title>Genomic Encyclopedia of Type Strains, Phase IV (KMG-IV): sequencing the most valuable type-strain genomes for metagenomic binning, comparative biology and taxonomic classification.</title>
        <authorList>
            <person name="Goeker M."/>
        </authorList>
    </citation>
    <scope>NUCLEOTIDE SEQUENCE [LARGE SCALE GENOMIC DNA]</scope>
    <source>
        <strain evidence="4 5">DSM 15596</strain>
    </source>
</reference>
<feature type="transmembrane region" description="Helical" evidence="2">
    <location>
        <begin position="6"/>
        <end position="26"/>
    </location>
</feature>
<evidence type="ECO:0000256" key="1">
    <source>
        <dbReference type="SAM" id="MobiDB-lite"/>
    </source>
</evidence>
<keyword evidence="2" id="KW-0472">Membrane</keyword>
<gene>
    <name evidence="4" type="ORF">J2Z18_004588</name>
</gene>
<feature type="transmembrane region" description="Helical" evidence="2">
    <location>
        <begin position="312"/>
        <end position="334"/>
    </location>
</feature>
<dbReference type="InterPro" id="IPR052173">
    <property type="entry name" value="Beta-lactam_resp_regulator"/>
</dbReference>
<name>A0ABS4FGV2_9BACL</name>
<dbReference type="PANTHER" id="PTHR34978:SF3">
    <property type="entry name" value="SLR0241 PROTEIN"/>
    <property type="match status" value="1"/>
</dbReference>
<protein>
    <submittedName>
        <fullName evidence="4">Beta-lactamase regulating signal transducer with metallopeptidase domain</fullName>
    </submittedName>
</protein>
<evidence type="ECO:0000313" key="5">
    <source>
        <dbReference type="Proteomes" id="UP000706926"/>
    </source>
</evidence>
<dbReference type="EMBL" id="JAGGKI010000014">
    <property type="protein sequence ID" value="MBP1895478.1"/>
    <property type="molecule type" value="Genomic_DNA"/>
</dbReference>
<dbReference type="Pfam" id="PF05569">
    <property type="entry name" value="Peptidase_M56"/>
    <property type="match status" value="1"/>
</dbReference>
<feature type="region of interest" description="Disordered" evidence="1">
    <location>
        <begin position="335"/>
        <end position="372"/>
    </location>
</feature>
<feature type="compositionally biased region" description="Low complexity" evidence="1">
    <location>
        <begin position="354"/>
        <end position="365"/>
    </location>
</feature>
<dbReference type="CDD" id="cd07341">
    <property type="entry name" value="M56_BlaR1_MecR1_like"/>
    <property type="match status" value="1"/>
</dbReference>
<dbReference type="PANTHER" id="PTHR34978">
    <property type="entry name" value="POSSIBLE SENSOR-TRANSDUCER PROTEIN BLAR"/>
    <property type="match status" value="1"/>
</dbReference>
<proteinExistence type="predicted"/>
<feature type="region of interest" description="Disordered" evidence="1">
    <location>
        <begin position="448"/>
        <end position="508"/>
    </location>
</feature>
<keyword evidence="2" id="KW-1133">Transmembrane helix</keyword>
<accession>A0ABS4FGV2</accession>
<comment type="caution">
    <text evidence="4">The sequence shown here is derived from an EMBL/GenBank/DDBJ whole genome shotgun (WGS) entry which is preliminary data.</text>
</comment>
<keyword evidence="2" id="KW-0812">Transmembrane</keyword>
<evidence type="ECO:0000313" key="4">
    <source>
        <dbReference type="EMBL" id="MBP1895478.1"/>
    </source>
</evidence>
<feature type="transmembrane region" description="Helical" evidence="2">
    <location>
        <begin position="47"/>
        <end position="65"/>
    </location>
</feature>
<keyword evidence="5" id="KW-1185">Reference proteome</keyword>
<feature type="domain" description="Peptidase M56" evidence="3">
    <location>
        <begin position="9"/>
        <end position="302"/>
    </location>
</feature>
<dbReference type="InterPro" id="IPR008756">
    <property type="entry name" value="Peptidase_M56"/>
</dbReference>